<reference evidence="2 3" key="1">
    <citation type="submission" date="2015-09" db="EMBL/GenBank/DDBJ databases">
        <authorList>
            <consortium name="Pathogen Informatics"/>
            <person name="Wu L."/>
            <person name="Ma J."/>
        </authorList>
    </citation>
    <scope>NUCLEOTIDE SEQUENCE [LARGE SCALE GENOMIC DNA]</scope>
    <source>
        <strain evidence="2 3">2789STDY5834858</strain>
    </source>
</reference>
<dbReference type="RefSeq" id="WP_055258921.1">
    <property type="nucleotide sequence ID" value="NZ_BCMV01000037.1"/>
</dbReference>
<protein>
    <recommendedName>
        <fullName evidence="1">Prenylated flavin chaperone LpdD-like domain-containing protein</fullName>
    </recommendedName>
</protein>
<dbReference type="InterPro" id="IPR048844">
    <property type="entry name" value="LpdD_chaperone-like"/>
</dbReference>
<name>A0ABP2ASK7_SARVE</name>
<evidence type="ECO:0000259" key="1">
    <source>
        <dbReference type="Pfam" id="PF21758"/>
    </source>
</evidence>
<comment type="caution">
    <text evidence="2">The sequence shown here is derived from an EMBL/GenBank/DDBJ whole genome shotgun (WGS) entry which is preliminary data.</text>
</comment>
<keyword evidence="3" id="KW-1185">Reference proteome</keyword>
<gene>
    <name evidence="2" type="ORF">ERS852473_01370</name>
</gene>
<feature type="domain" description="Prenylated flavin chaperone LpdD-like" evidence="1">
    <location>
        <begin position="9"/>
        <end position="112"/>
    </location>
</feature>
<sequence length="115" mass="12829">MIEIKKEFKRIKINLKAIKMGEDLCVILTGGDKPHLGALTIGSSLVNLNTFTFQGHKENFVTEVIGDILKKEFSGKFVVCCGIHLDDISKNEIQHVLSLCKDITAELCNKLKELN</sequence>
<organism evidence="2 3">
    <name type="scientific">Sarcina ventriculi</name>
    <name type="common">Clostridium ventriculi</name>
    <dbReference type="NCBI Taxonomy" id="1267"/>
    <lineage>
        <taxon>Bacteria</taxon>
        <taxon>Bacillati</taxon>
        <taxon>Bacillota</taxon>
        <taxon>Clostridia</taxon>
        <taxon>Eubacteriales</taxon>
        <taxon>Clostridiaceae</taxon>
        <taxon>Sarcina</taxon>
    </lineage>
</organism>
<proteinExistence type="predicted"/>
<dbReference type="EMBL" id="CYZR01000004">
    <property type="protein sequence ID" value="CUN90085.1"/>
    <property type="molecule type" value="Genomic_DNA"/>
</dbReference>
<accession>A0ABP2ASK7</accession>
<evidence type="ECO:0000313" key="3">
    <source>
        <dbReference type="Proteomes" id="UP000095488"/>
    </source>
</evidence>
<evidence type="ECO:0000313" key="2">
    <source>
        <dbReference type="EMBL" id="CUN90085.1"/>
    </source>
</evidence>
<dbReference type="Proteomes" id="UP000095488">
    <property type="component" value="Unassembled WGS sequence"/>
</dbReference>
<dbReference type="Pfam" id="PF21758">
    <property type="entry name" value="PAC_bac"/>
    <property type="match status" value="1"/>
</dbReference>